<comment type="similarity">
    <text evidence="1 6">Belongs to the sigma-70 factor family. ECF subfamily.</text>
</comment>
<comment type="caution">
    <text evidence="9">The sequence shown here is derived from an EMBL/GenBank/DDBJ whole genome shotgun (WGS) entry which is preliminary data.</text>
</comment>
<dbReference type="InterPro" id="IPR039425">
    <property type="entry name" value="RNA_pol_sigma-70-like"/>
</dbReference>
<dbReference type="InterPro" id="IPR013324">
    <property type="entry name" value="RNA_pol_sigma_r3/r4-like"/>
</dbReference>
<sequence>MSYDELSHMLLVEKAQKGSQEALSSLISQHRMKMLQWANKIVQNSAKAEDIVQDALIQTLRHIDSLDDPEKFLPWLRSIVRNQSLMTLRSSSVRGESLYDDRSLDEISSHFQHSHLDEPFTYTLGTQLLSEMEAGIDRLGKREQAVIRSHVLEGLSISETAERIGIKSGAVYTALSRARKKLNDFRFEDELDKYISSRRRFGKPDNGGNVNVQYYSYAGAYDTLSSMIMLTASSIGSHQLTLTDVFAATGHAFRFHATDDLGVSGPYAHDWTSSVLSGMENLGLSANVHGGSGYQLKHPDELTDCMEDVFQALEDGIPVISWGLNNAEFGLITGYNDKTKSWTIMDTSTSRKKLPYYKLGRMQHPMDWFVVIPKKNKYSKQRTYPIASMLLQAVKNIHGLDRSDNDFSVSGTATYSKWIDSFNRQQSINPLSVAYNLAVVRESRFHASRFLHTLLDDSRQGRPLPESALSAIVHSTQLFDSIFVKMKTITELFPLPYGADPTAPGPADRAAQLLNRASAEEIEAANALEEAAWILNRKNPT</sequence>
<dbReference type="PANTHER" id="PTHR43133">
    <property type="entry name" value="RNA POLYMERASE ECF-TYPE SIGMA FACTO"/>
    <property type="match status" value="1"/>
</dbReference>
<dbReference type="NCBIfam" id="TIGR02937">
    <property type="entry name" value="sigma70-ECF"/>
    <property type="match status" value="1"/>
</dbReference>
<organism evidence="9 10">
    <name type="scientific">Ornithinibacillus caprae</name>
    <dbReference type="NCBI Taxonomy" id="2678566"/>
    <lineage>
        <taxon>Bacteria</taxon>
        <taxon>Bacillati</taxon>
        <taxon>Bacillota</taxon>
        <taxon>Bacilli</taxon>
        <taxon>Bacillales</taxon>
        <taxon>Bacillaceae</taxon>
        <taxon>Ornithinibacillus</taxon>
    </lineage>
</organism>
<dbReference type="AlphaFoldDB" id="A0A6N8FR20"/>
<feature type="domain" description="RNA polymerase sigma-70 region 2" evidence="7">
    <location>
        <begin position="26"/>
        <end position="91"/>
    </location>
</feature>
<proteinExistence type="inferred from homology"/>
<keyword evidence="2 6" id="KW-0805">Transcription regulation</keyword>
<dbReference type="RefSeq" id="WP_155671584.1">
    <property type="nucleotide sequence ID" value="NZ_WOCA01000025.1"/>
</dbReference>
<dbReference type="Gene3D" id="1.10.1740.10">
    <property type="match status" value="1"/>
</dbReference>
<dbReference type="SUPFAM" id="SSF88946">
    <property type="entry name" value="Sigma2 domain of RNA polymerase sigma factors"/>
    <property type="match status" value="1"/>
</dbReference>
<evidence type="ECO:0000313" key="9">
    <source>
        <dbReference type="EMBL" id="MUK90619.1"/>
    </source>
</evidence>
<dbReference type="GO" id="GO:0016987">
    <property type="term" value="F:sigma factor activity"/>
    <property type="evidence" value="ECO:0007669"/>
    <property type="project" value="UniProtKB-KW"/>
</dbReference>
<dbReference type="EMBL" id="WOCA01000025">
    <property type="protein sequence ID" value="MUK90619.1"/>
    <property type="molecule type" value="Genomic_DNA"/>
</dbReference>
<keyword evidence="3 6" id="KW-0731">Sigma factor</keyword>
<dbReference type="GO" id="GO:0006950">
    <property type="term" value="P:response to stress"/>
    <property type="evidence" value="ECO:0007669"/>
    <property type="project" value="UniProtKB-ARBA"/>
</dbReference>
<dbReference type="GO" id="GO:0006352">
    <property type="term" value="P:DNA-templated transcription initiation"/>
    <property type="evidence" value="ECO:0007669"/>
    <property type="project" value="InterPro"/>
</dbReference>
<dbReference type="InterPro" id="IPR007627">
    <property type="entry name" value="RNA_pol_sigma70_r2"/>
</dbReference>
<evidence type="ECO:0000259" key="8">
    <source>
        <dbReference type="Pfam" id="PF08281"/>
    </source>
</evidence>
<evidence type="ECO:0000256" key="3">
    <source>
        <dbReference type="ARBA" id="ARBA00023082"/>
    </source>
</evidence>
<dbReference type="GO" id="GO:0003677">
    <property type="term" value="F:DNA binding"/>
    <property type="evidence" value="ECO:0007669"/>
    <property type="project" value="UniProtKB-KW"/>
</dbReference>
<dbReference type="InterPro" id="IPR036388">
    <property type="entry name" value="WH-like_DNA-bd_sf"/>
</dbReference>
<reference evidence="9 10" key="1">
    <citation type="submission" date="2019-11" db="EMBL/GenBank/DDBJ databases">
        <authorList>
            <person name="Li X."/>
        </authorList>
    </citation>
    <scope>NUCLEOTIDE SEQUENCE [LARGE SCALE GENOMIC DNA]</scope>
    <source>
        <strain evidence="9 10">L9</strain>
    </source>
</reference>
<dbReference type="InterPro" id="IPR014284">
    <property type="entry name" value="RNA_pol_sigma-70_dom"/>
</dbReference>
<evidence type="ECO:0000256" key="4">
    <source>
        <dbReference type="ARBA" id="ARBA00023125"/>
    </source>
</evidence>
<keyword evidence="10" id="KW-1185">Reference proteome</keyword>
<dbReference type="Pfam" id="PF08281">
    <property type="entry name" value="Sigma70_r4_2"/>
    <property type="match status" value="1"/>
</dbReference>
<dbReference type="InterPro" id="IPR013325">
    <property type="entry name" value="RNA_pol_sigma_r2"/>
</dbReference>
<evidence type="ECO:0000256" key="2">
    <source>
        <dbReference type="ARBA" id="ARBA00023015"/>
    </source>
</evidence>
<dbReference type="InterPro" id="IPR013249">
    <property type="entry name" value="RNA_pol_sigma70_r4_t2"/>
</dbReference>
<dbReference type="Proteomes" id="UP000469125">
    <property type="component" value="Unassembled WGS sequence"/>
</dbReference>
<evidence type="ECO:0000256" key="6">
    <source>
        <dbReference type="RuleBase" id="RU000716"/>
    </source>
</evidence>
<dbReference type="PANTHER" id="PTHR43133:SF51">
    <property type="entry name" value="RNA POLYMERASE SIGMA FACTOR"/>
    <property type="match status" value="1"/>
</dbReference>
<keyword evidence="4 6" id="KW-0238">DNA-binding</keyword>
<dbReference type="CDD" id="cd06171">
    <property type="entry name" value="Sigma70_r4"/>
    <property type="match status" value="1"/>
</dbReference>
<dbReference type="Gene3D" id="1.10.10.10">
    <property type="entry name" value="Winged helix-like DNA-binding domain superfamily/Winged helix DNA-binding domain"/>
    <property type="match status" value="1"/>
</dbReference>
<evidence type="ECO:0000256" key="1">
    <source>
        <dbReference type="ARBA" id="ARBA00010641"/>
    </source>
</evidence>
<name>A0A6N8FR20_9BACI</name>
<dbReference type="PROSITE" id="PS01063">
    <property type="entry name" value="SIGMA70_ECF"/>
    <property type="match status" value="1"/>
</dbReference>
<evidence type="ECO:0000256" key="5">
    <source>
        <dbReference type="ARBA" id="ARBA00023163"/>
    </source>
</evidence>
<dbReference type="SUPFAM" id="SSF88659">
    <property type="entry name" value="Sigma3 and sigma4 domains of RNA polymerase sigma factors"/>
    <property type="match status" value="1"/>
</dbReference>
<dbReference type="InterPro" id="IPR000838">
    <property type="entry name" value="RNA_pol_sigma70_ECF_CS"/>
</dbReference>
<accession>A0A6N8FR20</accession>
<dbReference type="Pfam" id="PF04542">
    <property type="entry name" value="Sigma70_r2"/>
    <property type="match status" value="1"/>
</dbReference>
<evidence type="ECO:0000313" key="10">
    <source>
        <dbReference type="Proteomes" id="UP000469125"/>
    </source>
</evidence>
<feature type="domain" description="RNA polymerase sigma factor 70 region 4 type 2" evidence="8">
    <location>
        <begin position="134"/>
        <end position="182"/>
    </location>
</feature>
<keyword evidence="5 6" id="KW-0804">Transcription</keyword>
<gene>
    <name evidence="9" type="ORF">GMD78_19870</name>
</gene>
<evidence type="ECO:0000259" key="7">
    <source>
        <dbReference type="Pfam" id="PF04542"/>
    </source>
</evidence>
<protein>
    <recommendedName>
        <fullName evidence="6">RNA polymerase sigma factor</fullName>
    </recommendedName>
</protein>